<evidence type="ECO:0000259" key="3">
    <source>
        <dbReference type="SMART" id="SM00318"/>
    </source>
</evidence>
<dbReference type="RefSeq" id="WP_096491170.1">
    <property type="nucleotide sequence ID" value="NZ_CP023445.1"/>
</dbReference>
<name>A0A290YZH2_9PSEU</name>
<evidence type="ECO:0000313" key="5">
    <source>
        <dbReference type="Proteomes" id="UP000218505"/>
    </source>
</evidence>
<reference evidence="4" key="1">
    <citation type="submission" date="2017-09" db="EMBL/GenBank/DDBJ databases">
        <title>Complete Genome Sequence of ansamitocin-producing Bacterium Actinosynnema pretiosum X47.</title>
        <authorList>
            <person name="Cao G."/>
            <person name="Zong G."/>
            <person name="Zhong C."/>
            <person name="Fu J."/>
        </authorList>
    </citation>
    <scope>NUCLEOTIDE SEQUENCE [LARGE SCALE GENOMIC DNA]</scope>
    <source>
        <strain evidence="4">X47</strain>
    </source>
</reference>
<keyword evidence="2" id="KW-0732">Signal</keyword>
<protein>
    <recommendedName>
        <fullName evidence="3">TNase-like domain-containing protein</fullName>
    </recommendedName>
</protein>
<feature type="chain" id="PRO_5039046870" description="TNase-like domain-containing protein" evidence="2">
    <location>
        <begin position="33"/>
        <end position="227"/>
    </location>
</feature>
<feature type="compositionally biased region" description="Polar residues" evidence="1">
    <location>
        <begin position="60"/>
        <end position="69"/>
    </location>
</feature>
<dbReference type="KEGG" id="apre:CNX65_01560"/>
<evidence type="ECO:0000313" key="4">
    <source>
        <dbReference type="EMBL" id="ATE52138.1"/>
    </source>
</evidence>
<feature type="region of interest" description="Disordered" evidence="1">
    <location>
        <begin position="35"/>
        <end position="74"/>
    </location>
</feature>
<keyword evidence="5" id="KW-1185">Reference proteome</keyword>
<dbReference type="SMART" id="SM00318">
    <property type="entry name" value="SNc"/>
    <property type="match status" value="1"/>
</dbReference>
<proteinExistence type="predicted"/>
<feature type="compositionally biased region" description="Low complexity" evidence="1">
    <location>
        <begin position="35"/>
        <end position="51"/>
    </location>
</feature>
<feature type="domain" description="TNase-like" evidence="3">
    <location>
        <begin position="74"/>
        <end position="178"/>
    </location>
</feature>
<evidence type="ECO:0000256" key="2">
    <source>
        <dbReference type="SAM" id="SignalP"/>
    </source>
</evidence>
<dbReference type="EMBL" id="CP023445">
    <property type="protein sequence ID" value="ATE52138.1"/>
    <property type="molecule type" value="Genomic_DNA"/>
</dbReference>
<dbReference type="Proteomes" id="UP000218505">
    <property type="component" value="Chromosome"/>
</dbReference>
<feature type="signal peptide" evidence="2">
    <location>
        <begin position="1"/>
        <end position="32"/>
    </location>
</feature>
<dbReference type="SUPFAM" id="SSF50199">
    <property type="entry name" value="Staphylococcal nuclease"/>
    <property type="match status" value="1"/>
</dbReference>
<gene>
    <name evidence="4" type="ORF">CNX65_01560</name>
</gene>
<accession>A0A290YZH2</accession>
<dbReference type="InterPro" id="IPR035437">
    <property type="entry name" value="SNase_OB-fold_sf"/>
</dbReference>
<evidence type="ECO:0000256" key="1">
    <source>
        <dbReference type="SAM" id="MobiDB-lite"/>
    </source>
</evidence>
<organism evidence="4 5">
    <name type="scientific">Actinosynnema pretiosum</name>
    <dbReference type="NCBI Taxonomy" id="42197"/>
    <lineage>
        <taxon>Bacteria</taxon>
        <taxon>Bacillati</taxon>
        <taxon>Actinomycetota</taxon>
        <taxon>Actinomycetes</taxon>
        <taxon>Pseudonocardiales</taxon>
        <taxon>Pseudonocardiaceae</taxon>
        <taxon>Actinosynnema</taxon>
    </lineage>
</organism>
<dbReference type="AlphaFoldDB" id="A0A290YZH2"/>
<sequence length="227" mass="22515">MESTALVRRTPFRLLLLVPALLLTACAAQPLAAPAAPAPDAADHAQVPAPDAAERWDRSGSWSNSSPAQPDTADLAPARASGVVDARTIAVAGGGSVRLLGLAEPGACWSRAAADFLGSLVAQKDLALDGASVRLPGGADLSAQLVSQGMARAEPDAATTLTRAEATARKAGLGLWGAPCGGSDSVVTTPAPTARALAQCTANTSTTPAGLPGSPVLDHDTDGVACA</sequence>
<dbReference type="InterPro" id="IPR016071">
    <property type="entry name" value="Staphylococal_nuclease_OB-fold"/>
</dbReference>
<dbReference type="Gene3D" id="2.40.50.90">
    <property type="match status" value="1"/>
</dbReference>